<sequence>MRTVMVRYKVKAEAVAENERLIAAVFAQLARDKPAGVRYQALKLPDGQGFVHFAMSEANVNPVTQLEAFKQYTAGIKDRCEELPVSTVVQQVGLYDGLA</sequence>
<dbReference type="AlphaFoldDB" id="A0A931H5X9"/>
<evidence type="ECO:0008006" key="3">
    <source>
        <dbReference type="Google" id="ProtNLM"/>
    </source>
</evidence>
<dbReference type="Proteomes" id="UP000651050">
    <property type="component" value="Unassembled WGS sequence"/>
</dbReference>
<dbReference type="EMBL" id="JADWYS010000001">
    <property type="protein sequence ID" value="MBG9389010.1"/>
    <property type="molecule type" value="Genomic_DNA"/>
</dbReference>
<comment type="caution">
    <text evidence="1">The sequence shown here is derived from an EMBL/GenBank/DDBJ whole genome shotgun (WGS) entry which is preliminary data.</text>
</comment>
<proteinExistence type="predicted"/>
<keyword evidence="2" id="KW-1185">Reference proteome</keyword>
<gene>
    <name evidence="1" type="ORF">I5803_13325</name>
</gene>
<dbReference type="RefSeq" id="WP_196986828.1">
    <property type="nucleotide sequence ID" value="NZ_JADWYS010000001.1"/>
</dbReference>
<accession>A0A931H5X9</accession>
<protein>
    <recommendedName>
        <fullName evidence="3">ABM domain-containing protein</fullName>
    </recommendedName>
</protein>
<organism evidence="1 2">
    <name type="scientific">Caenimonas aquaedulcis</name>
    <dbReference type="NCBI Taxonomy" id="2793270"/>
    <lineage>
        <taxon>Bacteria</taxon>
        <taxon>Pseudomonadati</taxon>
        <taxon>Pseudomonadota</taxon>
        <taxon>Betaproteobacteria</taxon>
        <taxon>Burkholderiales</taxon>
        <taxon>Comamonadaceae</taxon>
        <taxon>Caenimonas</taxon>
    </lineage>
</organism>
<reference evidence="1" key="1">
    <citation type="submission" date="2020-11" db="EMBL/GenBank/DDBJ databases">
        <title>Bacterial whole genome sequence for Caenimonas sp. DR4.4.</title>
        <authorList>
            <person name="Le V."/>
            <person name="Ko S.-R."/>
            <person name="Ahn C.-Y."/>
            <person name="Oh H.-M."/>
        </authorList>
    </citation>
    <scope>NUCLEOTIDE SEQUENCE</scope>
    <source>
        <strain evidence="1">DR4.4</strain>
    </source>
</reference>
<name>A0A931H5X9_9BURK</name>
<evidence type="ECO:0000313" key="2">
    <source>
        <dbReference type="Proteomes" id="UP000651050"/>
    </source>
</evidence>
<evidence type="ECO:0000313" key="1">
    <source>
        <dbReference type="EMBL" id="MBG9389010.1"/>
    </source>
</evidence>